<dbReference type="InterPro" id="IPR056884">
    <property type="entry name" value="NPHP3-like_N"/>
</dbReference>
<organism evidence="3 4">
    <name type="scientific">Podospora didyma</name>
    <dbReference type="NCBI Taxonomy" id="330526"/>
    <lineage>
        <taxon>Eukaryota</taxon>
        <taxon>Fungi</taxon>
        <taxon>Dikarya</taxon>
        <taxon>Ascomycota</taxon>
        <taxon>Pezizomycotina</taxon>
        <taxon>Sordariomycetes</taxon>
        <taxon>Sordariomycetidae</taxon>
        <taxon>Sordariales</taxon>
        <taxon>Podosporaceae</taxon>
        <taxon>Podospora</taxon>
    </lineage>
</organism>
<reference evidence="3" key="1">
    <citation type="journal article" date="2023" name="Mol. Phylogenet. Evol.">
        <title>Genome-scale phylogeny and comparative genomics of the fungal order Sordariales.</title>
        <authorList>
            <person name="Hensen N."/>
            <person name="Bonometti L."/>
            <person name="Westerberg I."/>
            <person name="Brannstrom I.O."/>
            <person name="Guillou S."/>
            <person name="Cros-Aarteil S."/>
            <person name="Calhoun S."/>
            <person name="Haridas S."/>
            <person name="Kuo A."/>
            <person name="Mondo S."/>
            <person name="Pangilinan J."/>
            <person name="Riley R."/>
            <person name="LaButti K."/>
            <person name="Andreopoulos B."/>
            <person name="Lipzen A."/>
            <person name="Chen C."/>
            <person name="Yan M."/>
            <person name="Daum C."/>
            <person name="Ng V."/>
            <person name="Clum A."/>
            <person name="Steindorff A."/>
            <person name="Ohm R.A."/>
            <person name="Martin F."/>
            <person name="Silar P."/>
            <person name="Natvig D.O."/>
            <person name="Lalanne C."/>
            <person name="Gautier V."/>
            <person name="Ament-Velasquez S.L."/>
            <person name="Kruys A."/>
            <person name="Hutchinson M.I."/>
            <person name="Powell A.J."/>
            <person name="Barry K."/>
            <person name="Miller A.N."/>
            <person name="Grigoriev I.V."/>
            <person name="Debuchy R."/>
            <person name="Gladieux P."/>
            <person name="Hiltunen Thoren M."/>
            <person name="Johannesson H."/>
        </authorList>
    </citation>
    <scope>NUCLEOTIDE SEQUENCE</scope>
    <source>
        <strain evidence="3">CBS 232.78</strain>
    </source>
</reference>
<dbReference type="AlphaFoldDB" id="A0AAE0P853"/>
<accession>A0AAE0P853</accession>
<feature type="domain" description="Nephrocystin 3-like N-terminal" evidence="2">
    <location>
        <begin position="104"/>
        <end position="197"/>
    </location>
</feature>
<sequence length="331" mass="37575">MRHGSPTITGLAAGRLCVPPIPREVQTGARQGARECTVANLADLRFAITTIQHEKAVRNEARNLGRVGDFVNSMEQYEKIIEIFLNSSEVMEFLLQVARNHFSVFDDLNMRNNFLSIVKSLLYQLCYGDDRLAEYLDAEISTSGEATLNRTSTAKTLLEVVGHSKDSLFIIIDGLDECIKTEKKQIISWVQSLASNDGRKNTGSEGEPSQIRCLLVGQEDSECTKLLKGCHTVKIQPTDNIKDIGAFCMFLFAKLFMHNILSQTKEVHVRNELKWLEEDSQKLGVIEKLEEAYGRMIRRMEQDMDGCEHEDALRILAWITLAKRDLQWHRV</sequence>
<name>A0AAE0P853_9PEZI</name>
<keyword evidence="4" id="KW-1185">Reference proteome</keyword>
<dbReference type="PANTHER" id="PTHR10039">
    <property type="entry name" value="AMELOGENIN"/>
    <property type="match status" value="1"/>
</dbReference>
<evidence type="ECO:0000259" key="2">
    <source>
        <dbReference type="Pfam" id="PF24883"/>
    </source>
</evidence>
<reference evidence="3" key="2">
    <citation type="submission" date="2023-06" db="EMBL/GenBank/DDBJ databases">
        <authorList>
            <consortium name="Lawrence Berkeley National Laboratory"/>
            <person name="Haridas S."/>
            <person name="Hensen N."/>
            <person name="Bonometti L."/>
            <person name="Westerberg I."/>
            <person name="Brannstrom I.O."/>
            <person name="Guillou S."/>
            <person name="Cros-Aarteil S."/>
            <person name="Calhoun S."/>
            <person name="Kuo A."/>
            <person name="Mondo S."/>
            <person name="Pangilinan J."/>
            <person name="Riley R."/>
            <person name="LaButti K."/>
            <person name="Andreopoulos B."/>
            <person name="Lipzen A."/>
            <person name="Chen C."/>
            <person name="Yanf M."/>
            <person name="Daum C."/>
            <person name="Ng V."/>
            <person name="Clum A."/>
            <person name="Steindorff A."/>
            <person name="Ohm R."/>
            <person name="Martin F."/>
            <person name="Silar P."/>
            <person name="Natvig D."/>
            <person name="Lalanne C."/>
            <person name="Gautier V."/>
            <person name="Ament-velasquez S.L."/>
            <person name="Kruys A."/>
            <person name="Hutchinson M.I."/>
            <person name="Powell A.J."/>
            <person name="Barry K."/>
            <person name="Miller A.N."/>
            <person name="Grigoriev I.V."/>
            <person name="Debuchy R."/>
            <person name="Gladieux P."/>
            <person name="Thoren M.H."/>
            <person name="Johannesson H."/>
        </authorList>
    </citation>
    <scope>NUCLEOTIDE SEQUENCE</scope>
    <source>
        <strain evidence="3">CBS 232.78</strain>
    </source>
</reference>
<evidence type="ECO:0000313" key="4">
    <source>
        <dbReference type="Proteomes" id="UP001285441"/>
    </source>
</evidence>
<comment type="caution">
    <text evidence="3">The sequence shown here is derived from an EMBL/GenBank/DDBJ whole genome shotgun (WGS) entry which is preliminary data.</text>
</comment>
<evidence type="ECO:0000313" key="3">
    <source>
        <dbReference type="EMBL" id="KAK3394982.1"/>
    </source>
</evidence>
<gene>
    <name evidence="3" type="ORF">B0H63DRAFT_518052</name>
</gene>
<proteinExistence type="predicted"/>
<keyword evidence="1" id="KW-0677">Repeat</keyword>
<dbReference type="Proteomes" id="UP001285441">
    <property type="component" value="Unassembled WGS sequence"/>
</dbReference>
<protein>
    <recommendedName>
        <fullName evidence="2">Nephrocystin 3-like N-terminal domain-containing protein</fullName>
    </recommendedName>
</protein>
<evidence type="ECO:0000256" key="1">
    <source>
        <dbReference type="ARBA" id="ARBA00022737"/>
    </source>
</evidence>
<dbReference type="Pfam" id="PF24883">
    <property type="entry name" value="NPHP3_N"/>
    <property type="match status" value="1"/>
</dbReference>
<dbReference type="EMBL" id="JAULSW010000001">
    <property type="protein sequence ID" value="KAK3394982.1"/>
    <property type="molecule type" value="Genomic_DNA"/>
</dbReference>